<evidence type="ECO:0000313" key="3">
    <source>
        <dbReference type="EMBL" id="MSS84686.1"/>
    </source>
</evidence>
<evidence type="ECO:0000313" key="4">
    <source>
        <dbReference type="Proteomes" id="UP000470875"/>
    </source>
</evidence>
<evidence type="ECO:0000256" key="1">
    <source>
        <dbReference type="ARBA" id="ARBA00022729"/>
    </source>
</evidence>
<dbReference type="InterPro" id="IPR016047">
    <property type="entry name" value="M23ase_b-sheet_dom"/>
</dbReference>
<evidence type="ECO:0000259" key="2">
    <source>
        <dbReference type="Pfam" id="PF01551"/>
    </source>
</evidence>
<dbReference type="PANTHER" id="PTHR21666:SF289">
    <property type="entry name" value="L-ALA--D-GLU ENDOPEPTIDASE"/>
    <property type="match status" value="1"/>
</dbReference>
<dbReference type="AlphaFoldDB" id="A0A6N7W8U1"/>
<keyword evidence="1" id="KW-0732">Signal</keyword>
<dbReference type="GO" id="GO:0004222">
    <property type="term" value="F:metalloendopeptidase activity"/>
    <property type="evidence" value="ECO:0007669"/>
    <property type="project" value="TreeGrafter"/>
</dbReference>
<dbReference type="SUPFAM" id="SSF51261">
    <property type="entry name" value="Duplicated hybrid motif"/>
    <property type="match status" value="1"/>
</dbReference>
<gene>
    <name evidence="3" type="ORF">FYJ24_07910</name>
</gene>
<dbReference type="CDD" id="cd12797">
    <property type="entry name" value="M23_peptidase"/>
    <property type="match status" value="1"/>
</dbReference>
<feature type="domain" description="M23ase beta-sheet core" evidence="2">
    <location>
        <begin position="71"/>
        <end position="154"/>
    </location>
</feature>
<comment type="caution">
    <text evidence="3">The sequence shown here is derived from an EMBL/GenBank/DDBJ whole genome shotgun (WGS) entry which is preliminary data.</text>
</comment>
<name>A0A6N7W8U1_9ACTO</name>
<dbReference type="Proteomes" id="UP000470875">
    <property type="component" value="Unassembled WGS sequence"/>
</dbReference>
<dbReference type="EMBL" id="VULO01000009">
    <property type="protein sequence ID" value="MSS84686.1"/>
    <property type="molecule type" value="Genomic_DNA"/>
</dbReference>
<dbReference type="InterPro" id="IPR050570">
    <property type="entry name" value="Cell_wall_metabolism_enzyme"/>
</dbReference>
<dbReference type="Pfam" id="PF01551">
    <property type="entry name" value="Peptidase_M23"/>
    <property type="match status" value="1"/>
</dbReference>
<reference evidence="3 4" key="1">
    <citation type="submission" date="2019-08" db="EMBL/GenBank/DDBJ databases">
        <title>In-depth cultivation of the pig gut microbiome towards novel bacterial diversity and tailored functional studies.</title>
        <authorList>
            <person name="Wylensek D."/>
            <person name="Hitch T.C.A."/>
            <person name="Clavel T."/>
        </authorList>
    </citation>
    <scope>NUCLEOTIDE SEQUENCE [LARGE SCALE GENOMIC DNA]</scope>
    <source>
        <strain evidence="3 4">WB03_NA08</strain>
    </source>
</reference>
<organism evidence="3 4">
    <name type="scientific">Scrofimicrobium canadense</name>
    <dbReference type="NCBI Taxonomy" id="2652290"/>
    <lineage>
        <taxon>Bacteria</taxon>
        <taxon>Bacillati</taxon>
        <taxon>Actinomycetota</taxon>
        <taxon>Actinomycetes</taxon>
        <taxon>Actinomycetales</taxon>
        <taxon>Actinomycetaceae</taxon>
        <taxon>Scrofimicrobium</taxon>
    </lineage>
</organism>
<dbReference type="InterPro" id="IPR011055">
    <property type="entry name" value="Dup_hybrid_motif"/>
</dbReference>
<dbReference type="Gene3D" id="2.70.70.10">
    <property type="entry name" value="Glucose Permease (Domain IIA)"/>
    <property type="match status" value="1"/>
</dbReference>
<keyword evidence="4" id="KW-1185">Reference proteome</keyword>
<sequence length="175" mass="19177">MVVFHRSHIVGLIHREGRMRLATMIRLFALFSTFLLAMAAPAPRESWDWPVTPRPSIVRAFDPPAVPWGSGHRGVDLDVAVGSTVHAPADGTVIYAGMLVNRQVISILHRDGVRSTFEPVEPVVTKGQEVRQGDIVATVLEGHSPGALHWGAKLGPKHYVDPLSMLSVTMVLKPW</sequence>
<dbReference type="PANTHER" id="PTHR21666">
    <property type="entry name" value="PEPTIDASE-RELATED"/>
    <property type="match status" value="1"/>
</dbReference>
<accession>A0A6N7W8U1</accession>
<proteinExistence type="predicted"/>
<protein>
    <submittedName>
        <fullName evidence="3">M23 family metallopeptidase</fullName>
    </submittedName>
</protein>